<dbReference type="Gene3D" id="3.40.1810.10">
    <property type="entry name" value="Transcription factor, MADS-box"/>
    <property type="match status" value="1"/>
</dbReference>
<evidence type="ECO:0000256" key="2">
    <source>
        <dbReference type="ARBA" id="ARBA00023015"/>
    </source>
</evidence>
<dbReference type="Pfam" id="PF01486">
    <property type="entry name" value="K-box"/>
    <property type="match status" value="1"/>
</dbReference>
<feature type="coiled-coil region" evidence="6">
    <location>
        <begin position="87"/>
        <end position="170"/>
    </location>
</feature>
<evidence type="ECO:0000256" key="6">
    <source>
        <dbReference type="SAM" id="Coils"/>
    </source>
</evidence>
<sequence length="203" mass="23347">MARGRTEMRRIENTTSRQVTFSKRRNGLLKKAFELSVLCDAELALILFSPSGKLYEFSTSSTLKVIERYKMNTKNVTNDSRSTEQNIQQWKRDAETLAKTIEVLEISKRKMMGESLESCSIYELQELENQLEQSVAKVRERKNHLLEETVVQLKEKERLLLEESASLQKKKSVATSPLQEMIPRAVNEGEDVETGLYVGWIKG</sequence>
<dbReference type="InterPro" id="IPR050142">
    <property type="entry name" value="MADS-box/MEF2_TF"/>
</dbReference>
<dbReference type="PROSITE" id="PS00350">
    <property type="entry name" value="MADS_BOX_1"/>
    <property type="match status" value="1"/>
</dbReference>
<gene>
    <name evidence="9" type="primary">MADS56</name>
    <name evidence="9" type="ORF">KSP40_PGU002100</name>
</gene>
<dbReference type="PANTHER" id="PTHR48019">
    <property type="entry name" value="SERUM RESPONSE FACTOR HOMOLOG"/>
    <property type="match status" value="1"/>
</dbReference>
<dbReference type="InterPro" id="IPR033896">
    <property type="entry name" value="MEF2-like_N"/>
</dbReference>
<evidence type="ECO:0000256" key="3">
    <source>
        <dbReference type="ARBA" id="ARBA00023125"/>
    </source>
</evidence>
<evidence type="ECO:0000313" key="10">
    <source>
        <dbReference type="Proteomes" id="UP001412067"/>
    </source>
</evidence>
<evidence type="ECO:0000259" key="7">
    <source>
        <dbReference type="PROSITE" id="PS50066"/>
    </source>
</evidence>
<dbReference type="Pfam" id="PF00319">
    <property type="entry name" value="SRF-TF"/>
    <property type="match status" value="1"/>
</dbReference>
<evidence type="ECO:0000313" key="9">
    <source>
        <dbReference type="EMBL" id="KAK8966393.1"/>
    </source>
</evidence>
<evidence type="ECO:0000256" key="5">
    <source>
        <dbReference type="ARBA" id="ARBA00023242"/>
    </source>
</evidence>
<name>A0ABR2MQY8_9ASPA</name>
<comment type="subcellular location">
    <subcellularLocation>
        <location evidence="1">Nucleus</location>
    </subcellularLocation>
</comment>
<dbReference type="PRINTS" id="PR00404">
    <property type="entry name" value="MADSDOMAIN"/>
</dbReference>
<feature type="domain" description="MADS-box" evidence="7">
    <location>
        <begin position="1"/>
        <end position="61"/>
    </location>
</feature>
<dbReference type="InterPro" id="IPR002487">
    <property type="entry name" value="TF_Kbox"/>
</dbReference>
<dbReference type="InterPro" id="IPR002100">
    <property type="entry name" value="TF_MADSbox"/>
</dbReference>
<dbReference type="SUPFAM" id="SSF55455">
    <property type="entry name" value="SRF-like"/>
    <property type="match status" value="1"/>
</dbReference>
<feature type="domain" description="K-box" evidence="8">
    <location>
        <begin position="87"/>
        <end position="178"/>
    </location>
</feature>
<accession>A0ABR2MQY8</accession>
<keyword evidence="3" id="KW-0238">DNA-binding</keyword>
<keyword evidence="6" id="KW-0175">Coiled coil</keyword>
<keyword evidence="5" id="KW-0539">Nucleus</keyword>
<reference evidence="9 10" key="1">
    <citation type="journal article" date="2022" name="Nat. Plants">
        <title>Genomes of leafy and leafless Platanthera orchids illuminate the evolution of mycoheterotrophy.</title>
        <authorList>
            <person name="Li M.H."/>
            <person name="Liu K.W."/>
            <person name="Li Z."/>
            <person name="Lu H.C."/>
            <person name="Ye Q.L."/>
            <person name="Zhang D."/>
            <person name="Wang J.Y."/>
            <person name="Li Y.F."/>
            <person name="Zhong Z.M."/>
            <person name="Liu X."/>
            <person name="Yu X."/>
            <person name="Liu D.K."/>
            <person name="Tu X.D."/>
            <person name="Liu B."/>
            <person name="Hao Y."/>
            <person name="Liao X.Y."/>
            <person name="Jiang Y.T."/>
            <person name="Sun W.H."/>
            <person name="Chen J."/>
            <person name="Chen Y.Q."/>
            <person name="Ai Y."/>
            <person name="Zhai J.W."/>
            <person name="Wu S.S."/>
            <person name="Zhou Z."/>
            <person name="Hsiao Y.Y."/>
            <person name="Wu W.L."/>
            <person name="Chen Y.Y."/>
            <person name="Lin Y.F."/>
            <person name="Hsu J.L."/>
            <person name="Li C.Y."/>
            <person name="Wang Z.W."/>
            <person name="Zhao X."/>
            <person name="Zhong W.Y."/>
            <person name="Ma X.K."/>
            <person name="Ma L."/>
            <person name="Huang J."/>
            <person name="Chen G.Z."/>
            <person name="Huang M.Z."/>
            <person name="Huang L."/>
            <person name="Peng D.H."/>
            <person name="Luo Y.B."/>
            <person name="Zou S.Q."/>
            <person name="Chen S.P."/>
            <person name="Lan S."/>
            <person name="Tsai W.C."/>
            <person name="Van de Peer Y."/>
            <person name="Liu Z.J."/>
        </authorList>
    </citation>
    <scope>NUCLEOTIDE SEQUENCE [LARGE SCALE GENOMIC DNA]</scope>
    <source>
        <strain evidence="9">Lor288</strain>
    </source>
</reference>
<comment type="caution">
    <text evidence="9">The sequence shown here is derived from an EMBL/GenBank/DDBJ whole genome shotgun (WGS) entry which is preliminary data.</text>
</comment>
<evidence type="ECO:0000259" key="8">
    <source>
        <dbReference type="PROSITE" id="PS51297"/>
    </source>
</evidence>
<dbReference type="EMBL" id="JBBWWR010000005">
    <property type="protein sequence ID" value="KAK8966393.1"/>
    <property type="molecule type" value="Genomic_DNA"/>
</dbReference>
<dbReference type="SMART" id="SM00432">
    <property type="entry name" value="MADS"/>
    <property type="match status" value="1"/>
</dbReference>
<evidence type="ECO:0000256" key="4">
    <source>
        <dbReference type="ARBA" id="ARBA00023163"/>
    </source>
</evidence>
<keyword evidence="2" id="KW-0805">Transcription regulation</keyword>
<dbReference type="PROSITE" id="PS50066">
    <property type="entry name" value="MADS_BOX_2"/>
    <property type="match status" value="1"/>
</dbReference>
<protein>
    <submittedName>
        <fullName evidence="9">MADS-box transcription factor 56</fullName>
    </submittedName>
</protein>
<dbReference type="CDD" id="cd00265">
    <property type="entry name" value="MADS_MEF2_like"/>
    <property type="match status" value="1"/>
</dbReference>
<proteinExistence type="predicted"/>
<dbReference type="Proteomes" id="UP001412067">
    <property type="component" value="Unassembled WGS sequence"/>
</dbReference>
<dbReference type="PROSITE" id="PS51297">
    <property type="entry name" value="K_BOX"/>
    <property type="match status" value="1"/>
</dbReference>
<dbReference type="InterPro" id="IPR036879">
    <property type="entry name" value="TF_MADSbox_sf"/>
</dbReference>
<keyword evidence="10" id="KW-1185">Reference proteome</keyword>
<evidence type="ECO:0000256" key="1">
    <source>
        <dbReference type="ARBA" id="ARBA00004123"/>
    </source>
</evidence>
<keyword evidence="4" id="KW-0804">Transcription</keyword>
<organism evidence="9 10">
    <name type="scientific">Platanthera guangdongensis</name>
    <dbReference type="NCBI Taxonomy" id="2320717"/>
    <lineage>
        <taxon>Eukaryota</taxon>
        <taxon>Viridiplantae</taxon>
        <taxon>Streptophyta</taxon>
        <taxon>Embryophyta</taxon>
        <taxon>Tracheophyta</taxon>
        <taxon>Spermatophyta</taxon>
        <taxon>Magnoliopsida</taxon>
        <taxon>Liliopsida</taxon>
        <taxon>Asparagales</taxon>
        <taxon>Orchidaceae</taxon>
        <taxon>Orchidoideae</taxon>
        <taxon>Orchideae</taxon>
        <taxon>Orchidinae</taxon>
        <taxon>Platanthera</taxon>
    </lineage>
</organism>